<protein>
    <submittedName>
        <fullName evidence="2">Uncharacterized protein</fullName>
    </submittedName>
</protein>
<evidence type="ECO:0000313" key="2">
    <source>
        <dbReference type="EMBL" id="AGP34348.1"/>
    </source>
</evidence>
<feature type="compositionally biased region" description="Low complexity" evidence="1">
    <location>
        <begin position="16"/>
        <end position="47"/>
    </location>
</feature>
<dbReference type="Proteomes" id="UP000014803">
    <property type="component" value="Chromosome"/>
</dbReference>
<evidence type="ECO:0000313" key="3">
    <source>
        <dbReference type="Proteomes" id="UP000014803"/>
    </source>
</evidence>
<name>S4XUS9_SORCE</name>
<sequence>MRSVRAAPLADPGDRPPASCSRPSAACPAGGPAAAERCQGGAAEPGAPRGGPAGSSSASGRRDASASAVGAAESGYDAAAVSAAGRCRRLARRLRPQESDEGGATEMRGTVSKVLRLAVVAFACAMMAGCGGPLRYTPQGMGKAPGADAVIVADVNFDAAMTRLDISAKNLPPPERLDSSGSAYVVWARPDSDSPWQRVGALNFDADARTGKLKDVSVPLTRFELVISLEQNPNPESPSSELVFKQDVEY</sequence>
<dbReference type="EMBL" id="CP003969">
    <property type="protein sequence ID" value="AGP34348.1"/>
    <property type="molecule type" value="Genomic_DNA"/>
</dbReference>
<dbReference type="KEGG" id="scu:SCE1572_07415"/>
<organism evidence="2 3">
    <name type="scientific">Sorangium cellulosum So0157-2</name>
    <dbReference type="NCBI Taxonomy" id="1254432"/>
    <lineage>
        <taxon>Bacteria</taxon>
        <taxon>Pseudomonadati</taxon>
        <taxon>Myxococcota</taxon>
        <taxon>Polyangia</taxon>
        <taxon>Polyangiales</taxon>
        <taxon>Polyangiaceae</taxon>
        <taxon>Sorangium</taxon>
    </lineage>
</organism>
<feature type="region of interest" description="Disordered" evidence="1">
    <location>
        <begin position="1"/>
        <end position="66"/>
    </location>
</feature>
<dbReference type="PATRIC" id="fig|1254432.3.peg.1654"/>
<accession>S4XUS9</accession>
<proteinExistence type="predicted"/>
<dbReference type="HOGENOM" id="CLU_1110821_0_0_7"/>
<feature type="compositionally biased region" description="Low complexity" evidence="1">
    <location>
        <begin position="54"/>
        <end position="66"/>
    </location>
</feature>
<dbReference type="AlphaFoldDB" id="S4XUS9"/>
<reference evidence="2 3" key="1">
    <citation type="journal article" date="2013" name="Sci. Rep.">
        <title>Extraordinary expansion of a Sorangium cellulosum genome from an alkaline milieu.</title>
        <authorList>
            <person name="Han K."/>
            <person name="Li Z.F."/>
            <person name="Peng R."/>
            <person name="Zhu L.P."/>
            <person name="Zhou T."/>
            <person name="Wang L.G."/>
            <person name="Li S.G."/>
            <person name="Zhang X.B."/>
            <person name="Hu W."/>
            <person name="Wu Z.H."/>
            <person name="Qin N."/>
            <person name="Li Y.Z."/>
        </authorList>
    </citation>
    <scope>NUCLEOTIDE SEQUENCE [LARGE SCALE GENOMIC DNA]</scope>
    <source>
        <strain evidence="2 3">So0157-2</strain>
    </source>
</reference>
<gene>
    <name evidence="2" type="ORF">SCE1572_07415</name>
</gene>
<evidence type="ECO:0000256" key="1">
    <source>
        <dbReference type="SAM" id="MobiDB-lite"/>
    </source>
</evidence>